<proteinExistence type="predicted"/>
<dbReference type="SUPFAM" id="SSF47113">
    <property type="entry name" value="Histone-fold"/>
    <property type="match status" value="1"/>
</dbReference>
<dbReference type="GO" id="GO:0046982">
    <property type="term" value="F:protein heterodimerization activity"/>
    <property type="evidence" value="ECO:0007669"/>
    <property type="project" value="InterPro"/>
</dbReference>
<accession>A0A6C0BZ11</accession>
<reference evidence="1" key="1">
    <citation type="journal article" date="2020" name="Nature">
        <title>Giant virus diversity and host interactions through global metagenomics.</title>
        <authorList>
            <person name="Schulz F."/>
            <person name="Roux S."/>
            <person name="Paez-Espino D."/>
            <person name="Jungbluth S."/>
            <person name="Walsh D.A."/>
            <person name="Denef V.J."/>
            <person name="McMahon K.D."/>
            <person name="Konstantinidis K.T."/>
            <person name="Eloe-Fadrosh E.A."/>
            <person name="Kyrpides N.C."/>
            <person name="Woyke T."/>
        </authorList>
    </citation>
    <scope>NUCLEOTIDE SEQUENCE</scope>
    <source>
        <strain evidence="1">GVMAG-M-3300020169-51</strain>
    </source>
</reference>
<sequence length="152" mass="17750">MTDFTFMKTGHDNLISDEITEEQQNMISIIIGFTENAMKTAAKYTIHAGRNVVLPEDIQRGLMLEMFIFNKRENIVEQLEDIRQEIFEDSSDDEEIIMEDPEVIPEFCESSCNCVMCNTMNNIRNAWQNFTPTSRLEILLKDYINRMNPPEN</sequence>
<organism evidence="1">
    <name type="scientific">viral metagenome</name>
    <dbReference type="NCBI Taxonomy" id="1070528"/>
    <lineage>
        <taxon>unclassified sequences</taxon>
        <taxon>metagenomes</taxon>
        <taxon>organismal metagenomes</taxon>
    </lineage>
</organism>
<evidence type="ECO:0000313" key="1">
    <source>
        <dbReference type="EMBL" id="QHS97332.1"/>
    </source>
</evidence>
<dbReference type="InterPro" id="IPR009072">
    <property type="entry name" value="Histone-fold"/>
</dbReference>
<protein>
    <submittedName>
        <fullName evidence="1">Uncharacterized protein</fullName>
    </submittedName>
</protein>
<dbReference type="AlphaFoldDB" id="A0A6C0BZ11"/>
<dbReference type="EMBL" id="MN739293">
    <property type="protein sequence ID" value="QHS97332.1"/>
    <property type="molecule type" value="Genomic_DNA"/>
</dbReference>
<name>A0A6C0BZ11_9ZZZZ</name>